<feature type="domain" description="PRELI/MSF1" evidence="1">
    <location>
        <begin position="1"/>
        <end position="175"/>
    </location>
</feature>
<dbReference type="AlphaFoldDB" id="A0A550CMK6"/>
<dbReference type="InterPro" id="IPR006797">
    <property type="entry name" value="PRELI/MSF1_dom"/>
</dbReference>
<name>A0A550CMK6_9AGAR</name>
<keyword evidence="3" id="KW-1185">Reference proteome</keyword>
<proteinExistence type="predicted"/>
<protein>
    <submittedName>
        <fullName evidence="2">PRELI-like family-domain-containing protein</fullName>
    </submittedName>
</protein>
<dbReference type="PANTHER" id="PTHR11158">
    <property type="entry name" value="MSF1/PX19 RELATED"/>
    <property type="match status" value="1"/>
</dbReference>
<dbReference type="EMBL" id="VDMD01000004">
    <property type="protein sequence ID" value="TRM66007.1"/>
    <property type="molecule type" value="Genomic_DNA"/>
</dbReference>
<evidence type="ECO:0000259" key="1">
    <source>
        <dbReference type="PROSITE" id="PS50904"/>
    </source>
</evidence>
<dbReference type="GO" id="GO:0005758">
    <property type="term" value="C:mitochondrial intermembrane space"/>
    <property type="evidence" value="ECO:0007669"/>
    <property type="project" value="InterPro"/>
</dbReference>
<dbReference type="InterPro" id="IPR037365">
    <property type="entry name" value="Slowmo/Ups"/>
</dbReference>
<reference evidence="2 3" key="1">
    <citation type="journal article" date="2019" name="New Phytol.">
        <title>Comparative genomics reveals unique wood-decay strategies and fruiting body development in the Schizophyllaceae.</title>
        <authorList>
            <person name="Almasi E."/>
            <person name="Sahu N."/>
            <person name="Krizsan K."/>
            <person name="Balint B."/>
            <person name="Kovacs G.M."/>
            <person name="Kiss B."/>
            <person name="Cseklye J."/>
            <person name="Drula E."/>
            <person name="Henrissat B."/>
            <person name="Nagy I."/>
            <person name="Chovatia M."/>
            <person name="Adam C."/>
            <person name="LaButti K."/>
            <person name="Lipzen A."/>
            <person name="Riley R."/>
            <person name="Grigoriev I.V."/>
            <person name="Nagy L.G."/>
        </authorList>
    </citation>
    <scope>NUCLEOTIDE SEQUENCE [LARGE SCALE GENOMIC DNA]</scope>
    <source>
        <strain evidence="2 3">NL-1724</strain>
    </source>
</reference>
<dbReference type="Proteomes" id="UP000320762">
    <property type="component" value="Unassembled WGS sequence"/>
</dbReference>
<dbReference type="Pfam" id="PF04707">
    <property type="entry name" value="PRELI"/>
    <property type="match status" value="1"/>
</dbReference>
<gene>
    <name evidence="2" type="ORF">BD626DRAFT_453207</name>
</gene>
<dbReference type="PROSITE" id="PS50904">
    <property type="entry name" value="PRELI_MSF1"/>
    <property type="match status" value="1"/>
</dbReference>
<dbReference type="OrthoDB" id="407630at2759"/>
<dbReference type="STRING" id="97359.A0A550CMK6"/>
<comment type="caution">
    <text evidence="2">The sequence shown here is derived from an EMBL/GenBank/DDBJ whole genome shotgun (WGS) entry which is preliminary data.</text>
</comment>
<organism evidence="2 3">
    <name type="scientific">Schizophyllum amplum</name>
    <dbReference type="NCBI Taxonomy" id="97359"/>
    <lineage>
        <taxon>Eukaryota</taxon>
        <taxon>Fungi</taxon>
        <taxon>Dikarya</taxon>
        <taxon>Basidiomycota</taxon>
        <taxon>Agaricomycotina</taxon>
        <taxon>Agaricomycetes</taxon>
        <taxon>Agaricomycetidae</taxon>
        <taxon>Agaricales</taxon>
        <taxon>Schizophyllaceae</taxon>
        <taxon>Schizophyllum</taxon>
    </lineage>
</organism>
<sequence length="183" mass="21300">MHFFSQNFDYEHPWAHVIIGMWHKYPNQYCSHVVSVDVVDRSVDPETGIIRTERILGCKQKAPAWIVRLFGGSEDAFVREISFVDPATQNATITSVNLSLSQFATCFERIRYSPNTLQPNQTFFKQTAEVEARMTLWRTAADGLERWLVQRFEQNAHLGKVGFTDVLRRLWEEREQLQLQAAH</sequence>
<accession>A0A550CMK6</accession>
<evidence type="ECO:0000313" key="3">
    <source>
        <dbReference type="Proteomes" id="UP000320762"/>
    </source>
</evidence>
<evidence type="ECO:0000313" key="2">
    <source>
        <dbReference type="EMBL" id="TRM66007.1"/>
    </source>
</evidence>